<proteinExistence type="predicted"/>
<evidence type="ECO:0000313" key="2">
    <source>
        <dbReference type="EMBL" id="ORA24879.1"/>
    </source>
</evidence>
<accession>A0A1X0A486</accession>
<dbReference type="Proteomes" id="UP000192448">
    <property type="component" value="Unassembled WGS sequence"/>
</dbReference>
<dbReference type="EMBL" id="MVHF01000055">
    <property type="protein sequence ID" value="ORA24879.1"/>
    <property type="molecule type" value="Genomic_DNA"/>
</dbReference>
<keyword evidence="3" id="KW-1185">Reference proteome</keyword>
<protein>
    <submittedName>
        <fullName evidence="2">Uncharacterized protein</fullName>
    </submittedName>
</protein>
<evidence type="ECO:0000313" key="3">
    <source>
        <dbReference type="Proteomes" id="UP000192448"/>
    </source>
</evidence>
<reference evidence="2 3" key="1">
    <citation type="submission" date="2017-02" db="EMBL/GenBank/DDBJ databases">
        <title>The new phylogeny of genus Mycobacterium.</title>
        <authorList>
            <person name="Tortoli E."/>
            <person name="Trovato A."/>
            <person name="Cirillo D.M."/>
        </authorList>
    </citation>
    <scope>NUCLEOTIDE SEQUENCE [LARGE SCALE GENOMIC DNA]</scope>
    <source>
        <strain evidence="2 3">RW6</strain>
    </source>
</reference>
<organism evidence="2 3">
    <name type="scientific">Mycobacterium aquaticum</name>
    <dbReference type="NCBI Taxonomy" id="1927124"/>
    <lineage>
        <taxon>Bacteria</taxon>
        <taxon>Bacillati</taxon>
        <taxon>Actinomycetota</taxon>
        <taxon>Actinomycetes</taxon>
        <taxon>Mycobacteriales</taxon>
        <taxon>Mycobacteriaceae</taxon>
        <taxon>Mycobacterium</taxon>
    </lineage>
</organism>
<gene>
    <name evidence="2" type="ORF">BST13_33420</name>
</gene>
<dbReference type="AlphaFoldDB" id="A0A1X0A486"/>
<keyword evidence="1" id="KW-0175">Coiled coil</keyword>
<evidence type="ECO:0000256" key="1">
    <source>
        <dbReference type="SAM" id="Coils"/>
    </source>
</evidence>
<comment type="caution">
    <text evidence="2">The sequence shown here is derived from an EMBL/GenBank/DDBJ whole genome shotgun (WGS) entry which is preliminary data.</text>
</comment>
<dbReference type="RefSeq" id="WP_083169858.1">
    <property type="nucleotide sequence ID" value="NZ_MVHF01000055.1"/>
</dbReference>
<name>A0A1X0A486_9MYCO</name>
<feature type="coiled-coil region" evidence="1">
    <location>
        <begin position="59"/>
        <end position="86"/>
    </location>
</feature>
<sequence>MRITTNRTEVVVEVYELPDEMRTGTDAELLAEADKRVPIEGRREPQGDWVVVDRGEDDIELAAAAYREAKAAVERAEARAKALVVADDGTRSEAKLASLLGVDRMTIRRWRGKA</sequence>
<dbReference type="STRING" id="1927124.BST13_33420"/>